<keyword evidence="1" id="KW-0472">Membrane</keyword>
<gene>
    <name evidence="2" type="ORF">H0E84_10935</name>
</gene>
<keyword evidence="1" id="KW-0812">Transmembrane</keyword>
<keyword evidence="3" id="KW-1185">Reference proteome</keyword>
<dbReference type="RefSeq" id="WP_180678682.1">
    <property type="nucleotide sequence ID" value="NZ_JACCKA010000064.1"/>
</dbReference>
<protein>
    <recommendedName>
        <fullName evidence="4">DUF378 domain-containing protein</fullName>
    </recommendedName>
</protein>
<evidence type="ECO:0008006" key="4">
    <source>
        <dbReference type="Google" id="ProtNLM"/>
    </source>
</evidence>
<accession>A0A853JE67</accession>
<proteinExistence type="predicted"/>
<reference evidence="2 3" key="1">
    <citation type="submission" date="2020-07" db="EMBL/GenBank/DDBJ databases">
        <title>Luteimonas sp. SJ-92.</title>
        <authorList>
            <person name="Huang X.-X."/>
            <person name="Xu L."/>
            <person name="Sun J.-Q."/>
        </authorList>
    </citation>
    <scope>NUCLEOTIDE SEQUENCE [LARGE SCALE GENOMIC DNA]</scope>
    <source>
        <strain evidence="2 3">SJ-92</strain>
    </source>
</reference>
<name>A0A853JE67_9GAMM</name>
<dbReference type="EMBL" id="JACCKA010000064">
    <property type="protein sequence ID" value="NZA26899.1"/>
    <property type="molecule type" value="Genomic_DNA"/>
</dbReference>
<evidence type="ECO:0000313" key="3">
    <source>
        <dbReference type="Proteomes" id="UP000578091"/>
    </source>
</evidence>
<evidence type="ECO:0000313" key="2">
    <source>
        <dbReference type="EMBL" id="NZA26899.1"/>
    </source>
</evidence>
<sequence length="67" mass="7325">MKSIGGLMFVLGLGSFLLNFMNMEFKLLTWIDNWGPTVGTIIRVVMIVVGVALWVLGNRQEKAVAAG</sequence>
<keyword evidence="1" id="KW-1133">Transmembrane helix</keyword>
<feature type="transmembrane region" description="Helical" evidence="1">
    <location>
        <begin position="37"/>
        <end position="56"/>
    </location>
</feature>
<evidence type="ECO:0000256" key="1">
    <source>
        <dbReference type="SAM" id="Phobius"/>
    </source>
</evidence>
<dbReference type="Proteomes" id="UP000578091">
    <property type="component" value="Unassembled WGS sequence"/>
</dbReference>
<dbReference type="AlphaFoldDB" id="A0A853JE67"/>
<comment type="caution">
    <text evidence="2">The sequence shown here is derived from an EMBL/GenBank/DDBJ whole genome shotgun (WGS) entry which is preliminary data.</text>
</comment>
<organism evidence="2 3">
    <name type="scientific">Luteimonas salinisoli</name>
    <dbReference type="NCBI Taxonomy" id="2752307"/>
    <lineage>
        <taxon>Bacteria</taxon>
        <taxon>Pseudomonadati</taxon>
        <taxon>Pseudomonadota</taxon>
        <taxon>Gammaproteobacteria</taxon>
        <taxon>Lysobacterales</taxon>
        <taxon>Lysobacteraceae</taxon>
        <taxon>Luteimonas</taxon>
    </lineage>
</organism>
<feature type="transmembrane region" description="Helical" evidence="1">
    <location>
        <begin position="7"/>
        <end position="25"/>
    </location>
</feature>